<sequence length="82" mass="8772">MARSGSFSKLRASIVNTSAKIVQKFRGNDPASPTSENSLTSSMKRAISLGMLNKEAAAVGPQQFFFSRGMTSSTENLNQDPS</sequence>
<dbReference type="Proteomes" id="UP000192578">
    <property type="component" value="Unassembled WGS sequence"/>
</dbReference>
<dbReference type="OrthoDB" id="413723at2759"/>
<evidence type="ECO:0000313" key="1">
    <source>
        <dbReference type="EMBL" id="OQV18286.1"/>
    </source>
</evidence>
<organism evidence="1 2">
    <name type="scientific">Hypsibius exemplaris</name>
    <name type="common">Freshwater tardigrade</name>
    <dbReference type="NCBI Taxonomy" id="2072580"/>
    <lineage>
        <taxon>Eukaryota</taxon>
        <taxon>Metazoa</taxon>
        <taxon>Ecdysozoa</taxon>
        <taxon>Tardigrada</taxon>
        <taxon>Eutardigrada</taxon>
        <taxon>Parachela</taxon>
        <taxon>Hypsibioidea</taxon>
        <taxon>Hypsibiidae</taxon>
        <taxon>Hypsibius</taxon>
    </lineage>
</organism>
<protein>
    <submittedName>
        <fullName evidence="1">Uncharacterized protein</fullName>
    </submittedName>
</protein>
<accession>A0A1W0WSV8</accession>
<gene>
    <name evidence="1" type="ORF">BV898_07682</name>
</gene>
<name>A0A1W0WSV8_HYPEX</name>
<dbReference type="EMBL" id="MTYJ01000051">
    <property type="protein sequence ID" value="OQV18286.1"/>
    <property type="molecule type" value="Genomic_DNA"/>
</dbReference>
<keyword evidence="2" id="KW-1185">Reference proteome</keyword>
<reference evidence="2" key="1">
    <citation type="submission" date="2017-01" db="EMBL/GenBank/DDBJ databases">
        <title>Comparative genomics of anhydrobiosis in the tardigrade Hypsibius dujardini.</title>
        <authorList>
            <person name="Yoshida Y."/>
            <person name="Koutsovoulos G."/>
            <person name="Laetsch D."/>
            <person name="Stevens L."/>
            <person name="Kumar S."/>
            <person name="Horikawa D."/>
            <person name="Ishino K."/>
            <person name="Komine S."/>
            <person name="Tomita M."/>
            <person name="Blaxter M."/>
            <person name="Arakawa K."/>
        </authorList>
    </citation>
    <scope>NUCLEOTIDE SEQUENCE [LARGE SCALE GENOMIC DNA]</scope>
    <source>
        <strain evidence="2">Z151</strain>
    </source>
</reference>
<evidence type="ECO:0000313" key="2">
    <source>
        <dbReference type="Proteomes" id="UP000192578"/>
    </source>
</evidence>
<proteinExistence type="predicted"/>
<dbReference type="AlphaFoldDB" id="A0A1W0WSV8"/>
<comment type="caution">
    <text evidence="1">The sequence shown here is derived from an EMBL/GenBank/DDBJ whole genome shotgun (WGS) entry which is preliminary data.</text>
</comment>